<reference evidence="1" key="1">
    <citation type="submission" date="2022-03" db="EMBL/GenBank/DDBJ databases">
        <title>Comparative Genomics of East African Camel-Associated Staphylococcaceae spp.: Diversity and Inheritance of Traits Involved in Host-Pathogen Interactions.</title>
        <authorList>
            <person name="Akarsu H."/>
            <person name="Liljander A."/>
            <person name="Younan M."/>
            <person name="Brodard I."/>
            <person name="Glucks I."/>
            <person name="Labroussaa F."/>
            <person name="Overesch G."/>
            <person name="Kuhnert P."/>
            <person name="Perreten V."/>
            <person name="Drexler J.F."/>
            <person name="Corman V.M."/>
            <person name="Falquet L."/>
            <person name="Jores J."/>
        </authorList>
    </citation>
    <scope>NUCLEOTIDE SEQUENCE</scope>
    <source>
        <strain evidence="1">IVB6197</strain>
    </source>
</reference>
<accession>A0ABD7TVT8</accession>
<name>A0ABD7TVT8_9STAP</name>
<dbReference type="AlphaFoldDB" id="A0ABD7TVT8"/>
<gene>
    <name evidence="1" type="ORF">MUA95_11740</name>
</gene>
<protein>
    <recommendedName>
        <fullName evidence="3">Pathogenicity island protein</fullName>
    </recommendedName>
</protein>
<sequence length="169" mass="17548">MKRNVFSKIILSTVVLSGAVASPYMVHDQLVHAAEQQKDKFGELHKINSSEGYIKLEDGYTYKVRSNGTATITKVDTRETKELPKSAKDKNGKNVLLSYVNTNHGLKLMVIDESKSTNERGWKGALKCGLGVAGGAGTVGLGGFGVGGPGGAVVGAVSGGMSGAAASCF</sequence>
<dbReference type="Proteomes" id="UP001065705">
    <property type="component" value="Chromosome"/>
</dbReference>
<evidence type="ECO:0000313" key="1">
    <source>
        <dbReference type="EMBL" id="UXU57191.1"/>
    </source>
</evidence>
<dbReference type="EMBL" id="CP094809">
    <property type="protein sequence ID" value="UXU57191.1"/>
    <property type="molecule type" value="Genomic_DNA"/>
</dbReference>
<evidence type="ECO:0008006" key="3">
    <source>
        <dbReference type="Google" id="ProtNLM"/>
    </source>
</evidence>
<evidence type="ECO:0000313" key="2">
    <source>
        <dbReference type="Proteomes" id="UP001065705"/>
    </source>
</evidence>
<dbReference type="RefSeq" id="WP_107371327.1">
    <property type="nucleotide sequence ID" value="NZ_CP094809.1"/>
</dbReference>
<proteinExistence type="predicted"/>
<organism evidence="1 2">
    <name type="scientific">Staphylococcus agnetis</name>
    <dbReference type="NCBI Taxonomy" id="985762"/>
    <lineage>
        <taxon>Bacteria</taxon>
        <taxon>Bacillati</taxon>
        <taxon>Bacillota</taxon>
        <taxon>Bacilli</taxon>
        <taxon>Bacillales</taxon>
        <taxon>Staphylococcaceae</taxon>
        <taxon>Staphylococcus</taxon>
    </lineage>
</organism>